<reference evidence="2" key="3">
    <citation type="submission" date="2020-12" db="UniProtKB">
        <authorList>
            <consortium name="EnsemblPlants"/>
        </authorList>
    </citation>
    <scope>IDENTIFICATION</scope>
</reference>
<feature type="compositionally biased region" description="Polar residues" evidence="1">
    <location>
        <begin position="81"/>
        <end position="102"/>
    </location>
</feature>
<accession>A0A7I4FFH3</accession>
<dbReference type="PANTHER" id="PTHR46519">
    <property type="entry name" value="RING/U-BOX SUPERFAMILY PROTEIN"/>
    <property type="match status" value="1"/>
</dbReference>
<organism evidence="2 3">
    <name type="scientific">Physcomitrium patens</name>
    <name type="common">Spreading-leaved earth moss</name>
    <name type="synonym">Physcomitrella patens</name>
    <dbReference type="NCBI Taxonomy" id="3218"/>
    <lineage>
        <taxon>Eukaryota</taxon>
        <taxon>Viridiplantae</taxon>
        <taxon>Streptophyta</taxon>
        <taxon>Embryophyta</taxon>
        <taxon>Bryophyta</taxon>
        <taxon>Bryophytina</taxon>
        <taxon>Bryopsida</taxon>
        <taxon>Funariidae</taxon>
        <taxon>Funariales</taxon>
        <taxon>Funariaceae</taxon>
        <taxon>Physcomitrium</taxon>
    </lineage>
</organism>
<feature type="region of interest" description="Disordered" evidence="1">
    <location>
        <begin position="81"/>
        <end position="112"/>
    </location>
</feature>
<evidence type="ECO:0000256" key="1">
    <source>
        <dbReference type="SAM" id="MobiDB-lite"/>
    </source>
</evidence>
<dbReference type="Gramene" id="Pp3c22_3520V3.4">
    <property type="protein sequence ID" value="Pp3c22_3520V3.4"/>
    <property type="gene ID" value="Pp3c22_3520"/>
</dbReference>
<dbReference type="Proteomes" id="UP000006727">
    <property type="component" value="Chromosome 22"/>
</dbReference>
<gene>
    <name evidence="2" type="primary">LOC112275122</name>
</gene>
<dbReference type="EMBL" id="ABEU02000022">
    <property type="status" value="NOT_ANNOTATED_CDS"/>
    <property type="molecule type" value="Genomic_DNA"/>
</dbReference>
<dbReference type="PANTHER" id="PTHR46519:SF2">
    <property type="entry name" value="RING_U-BOX SUPERFAMILY PROTEIN"/>
    <property type="match status" value="1"/>
</dbReference>
<feature type="region of interest" description="Disordered" evidence="1">
    <location>
        <begin position="486"/>
        <end position="511"/>
    </location>
</feature>
<feature type="compositionally biased region" description="Basic and acidic residues" evidence="1">
    <location>
        <begin position="103"/>
        <end position="112"/>
    </location>
</feature>
<reference evidence="2 3" key="2">
    <citation type="journal article" date="2018" name="Plant J.">
        <title>The Physcomitrella patens chromosome-scale assembly reveals moss genome structure and evolution.</title>
        <authorList>
            <person name="Lang D."/>
            <person name="Ullrich K.K."/>
            <person name="Murat F."/>
            <person name="Fuchs J."/>
            <person name="Jenkins J."/>
            <person name="Haas F.B."/>
            <person name="Piednoel M."/>
            <person name="Gundlach H."/>
            <person name="Van Bel M."/>
            <person name="Meyberg R."/>
            <person name="Vives C."/>
            <person name="Morata J."/>
            <person name="Symeonidi A."/>
            <person name="Hiss M."/>
            <person name="Muchero W."/>
            <person name="Kamisugi Y."/>
            <person name="Saleh O."/>
            <person name="Blanc G."/>
            <person name="Decker E.L."/>
            <person name="van Gessel N."/>
            <person name="Grimwood J."/>
            <person name="Hayes R.D."/>
            <person name="Graham S.W."/>
            <person name="Gunter L.E."/>
            <person name="McDaniel S.F."/>
            <person name="Hoernstein S.N.W."/>
            <person name="Larsson A."/>
            <person name="Li F.W."/>
            <person name="Perroud P.F."/>
            <person name="Phillips J."/>
            <person name="Ranjan P."/>
            <person name="Rokshar D.S."/>
            <person name="Rothfels C.J."/>
            <person name="Schneider L."/>
            <person name="Shu S."/>
            <person name="Stevenson D.W."/>
            <person name="Thummler F."/>
            <person name="Tillich M."/>
            <person name="Villarreal Aguilar J.C."/>
            <person name="Widiez T."/>
            <person name="Wong G.K."/>
            <person name="Wymore A."/>
            <person name="Zhang Y."/>
            <person name="Zimmer A.D."/>
            <person name="Quatrano R.S."/>
            <person name="Mayer K.F.X."/>
            <person name="Goodstein D."/>
            <person name="Casacuberta J.M."/>
            <person name="Vandepoele K."/>
            <person name="Reski R."/>
            <person name="Cuming A.C."/>
            <person name="Tuskan G.A."/>
            <person name="Maumus F."/>
            <person name="Salse J."/>
            <person name="Schmutz J."/>
            <person name="Rensing S.A."/>
        </authorList>
    </citation>
    <scope>NUCLEOTIDE SEQUENCE [LARGE SCALE GENOMIC DNA]</scope>
    <source>
        <strain evidence="2 3">cv. Gransden 2004</strain>
    </source>
</reference>
<feature type="compositionally biased region" description="Polar residues" evidence="1">
    <location>
        <begin position="499"/>
        <end position="511"/>
    </location>
</feature>
<name>A0A7I4FFH3_PHYPA</name>
<dbReference type="EnsemblPlants" id="Pp3c22_3520V3.4">
    <property type="protein sequence ID" value="Pp3c22_3520V3.4"/>
    <property type="gene ID" value="Pp3c22_3520"/>
</dbReference>
<reference evidence="2 3" key="1">
    <citation type="journal article" date="2008" name="Science">
        <title>The Physcomitrella genome reveals evolutionary insights into the conquest of land by plants.</title>
        <authorList>
            <person name="Rensing S."/>
            <person name="Lang D."/>
            <person name="Zimmer A."/>
            <person name="Terry A."/>
            <person name="Salamov A."/>
            <person name="Shapiro H."/>
            <person name="Nishiyama T."/>
            <person name="Perroud P.-F."/>
            <person name="Lindquist E."/>
            <person name="Kamisugi Y."/>
            <person name="Tanahashi T."/>
            <person name="Sakakibara K."/>
            <person name="Fujita T."/>
            <person name="Oishi K."/>
            <person name="Shin-I T."/>
            <person name="Kuroki Y."/>
            <person name="Toyoda A."/>
            <person name="Suzuki Y."/>
            <person name="Hashimoto A."/>
            <person name="Yamaguchi K."/>
            <person name="Sugano A."/>
            <person name="Kohara Y."/>
            <person name="Fujiyama A."/>
            <person name="Anterola A."/>
            <person name="Aoki S."/>
            <person name="Ashton N."/>
            <person name="Barbazuk W.B."/>
            <person name="Barker E."/>
            <person name="Bennetzen J."/>
            <person name="Bezanilla M."/>
            <person name="Blankenship R."/>
            <person name="Cho S.H."/>
            <person name="Dutcher S."/>
            <person name="Estelle M."/>
            <person name="Fawcett J.A."/>
            <person name="Gundlach H."/>
            <person name="Hanada K."/>
            <person name="Heyl A."/>
            <person name="Hicks K.A."/>
            <person name="Hugh J."/>
            <person name="Lohr M."/>
            <person name="Mayer K."/>
            <person name="Melkozernov A."/>
            <person name="Murata T."/>
            <person name="Nelson D."/>
            <person name="Pils B."/>
            <person name="Prigge M."/>
            <person name="Reiss B."/>
            <person name="Renner T."/>
            <person name="Rombauts S."/>
            <person name="Rushton P."/>
            <person name="Sanderfoot A."/>
            <person name="Schween G."/>
            <person name="Shiu S.-H."/>
            <person name="Stueber K."/>
            <person name="Theodoulou F.L."/>
            <person name="Tu H."/>
            <person name="Van de Peer Y."/>
            <person name="Verrier P.J."/>
            <person name="Waters E."/>
            <person name="Wood A."/>
            <person name="Yang L."/>
            <person name="Cove D."/>
            <person name="Cuming A."/>
            <person name="Hasebe M."/>
            <person name="Lucas S."/>
            <person name="Mishler D.B."/>
            <person name="Reski R."/>
            <person name="Grigoriev I."/>
            <person name="Quatrano R.S."/>
            <person name="Boore J.L."/>
        </authorList>
    </citation>
    <scope>NUCLEOTIDE SEQUENCE [LARGE SCALE GENOMIC DNA]</scope>
    <source>
        <strain evidence="2 3">cv. Gransden 2004</strain>
    </source>
</reference>
<feature type="compositionally biased region" description="Basic and acidic residues" evidence="1">
    <location>
        <begin position="549"/>
        <end position="570"/>
    </location>
</feature>
<proteinExistence type="predicted"/>
<keyword evidence="3" id="KW-1185">Reference proteome</keyword>
<feature type="region of interest" description="Disordered" evidence="1">
    <location>
        <begin position="532"/>
        <end position="570"/>
    </location>
</feature>
<protein>
    <submittedName>
        <fullName evidence="2">Uncharacterized protein</fullName>
    </submittedName>
</protein>
<dbReference type="AlphaFoldDB" id="A0A7I4FFH3"/>
<feature type="region of interest" description="Disordered" evidence="1">
    <location>
        <begin position="261"/>
        <end position="296"/>
    </location>
</feature>
<sequence>MDDCDLSMREAADEIAQMDEMMMDDRAAAVNRLQQIQQKREQMALLESHPVTNADAEFRRGLEELVQDHLNTCMALASCSSPHDISRTENGPSSYTSSQGDSSRQEECDEEHFGDLQDVEDVSGESSYASTSFQTLSAERLQEELDVEDEAERERTVHSQERMLDEGIVQNPSSGESPGRRQSRILHIWDTRAEEMITTLERQAREAELLALAGQHTVSMLDASFLQEAPTSRPESILERGHRRASSLVQMWRGIVGERNVGMDRNPTEATPQHELEVPSQTPTGSTGGDADYSLERTRSGNSAIQTDELMRTRVDSQRVWVGDEQQVGNRATASSLAAELGEMDRERVRQIVQHWARQSVVSNIEADVRGSQDGLNPWLGQNERERVRRLVRTWMETSSQRSTYPQGPDVGRVTGDMTAERNEVREIGDTEFGRQRQEASEMVVEVLMRIERERQRELERLTELRSVSDFSQRNRLQYLLRGRIRRGGSAEDDPRMPSSASTEIGQLQQQQAVSRLREAFRSRLETIVRGQANARSVEPDPRSQPVQERSRQDETAHRARPAHERMHQDEITQMAERPVQMTWSRPAVTPNQNIDLDTTVHDMELRDLIGRRSVTTVLAKFTLATARPTTPQSHGMGN</sequence>
<evidence type="ECO:0000313" key="3">
    <source>
        <dbReference type="Proteomes" id="UP000006727"/>
    </source>
</evidence>
<evidence type="ECO:0000313" key="2">
    <source>
        <dbReference type="EnsemblPlants" id="Pp3c22_3520V3.4"/>
    </source>
</evidence>